<proteinExistence type="predicted"/>
<dbReference type="AlphaFoldDB" id="A0A803NL17"/>
<keyword evidence="2" id="KW-0732">Signal</keyword>
<evidence type="ECO:0000313" key="4">
    <source>
        <dbReference type="Proteomes" id="UP000596661"/>
    </source>
</evidence>
<dbReference type="EnsemblPlants" id="evm.model.01.2404">
    <property type="protein sequence ID" value="cds.evm.model.01.2404"/>
    <property type="gene ID" value="evm.TU.01.2404"/>
</dbReference>
<feature type="region of interest" description="Disordered" evidence="1">
    <location>
        <begin position="51"/>
        <end position="79"/>
    </location>
</feature>
<dbReference type="EMBL" id="UZAU01000073">
    <property type="status" value="NOT_ANNOTATED_CDS"/>
    <property type="molecule type" value="Genomic_DNA"/>
</dbReference>
<organism evidence="3 4">
    <name type="scientific">Cannabis sativa</name>
    <name type="common">Hemp</name>
    <name type="synonym">Marijuana</name>
    <dbReference type="NCBI Taxonomy" id="3483"/>
    <lineage>
        <taxon>Eukaryota</taxon>
        <taxon>Viridiplantae</taxon>
        <taxon>Streptophyta</taxon>
        <taxon>Embryophyta</taxon>
        <taxon>Tracheophyta</taxon>
        <taxon>Spermatophyta</taxon>
        <taxon>Magnoliopsida</taxon>
        <taxon>eudicotyledons</taxon>
        <taxon>Gunneridae</taxon>
        <taxon>Pentapetalae</taxon>
        <taxon>rosids</taxon>
        <taxon>fabids</taxon>
        <taxon>Rosales</taxon>
        <taxon>Cannabaceae</taxon>
        <taxon>Cannabis</taxon>
    </lineage>
</organism>
<evidence type="ECO:0000313" key="3">
    <source>
        <dbReference type="EnsemblPlants" id="cds.evm.model.01.2404"/>
    </source>
</evidence>
<dbReference type="Gramene" id="evm.model.01.2404">
    <property type="protein sequence ID" value="cds.evm.model.01.2404"/>
    <property type="gene ID" value="evm.TU.01.2404"/>
</dbReference>
<sequence length="79" mass="8510">MRASSLVVVVLMIIFCCGMIMSSQGIRTTFVKNENDVVEGHHELMIIKVKNTDDIRPTAPGHSPGAGHNHGPSTVPNSK</sequence>
<evidence type="ECO:0000256" key="2">
    <source>
        <dbReference type="SAM" id="SignalP"/>
    </source>
</evidence>
<feature type="signal peptide" evidence="2">
    <location>
        <begin position="1"/>
        <end position="25"/>
    </location>
</feature>
<evidence type="ECO:0000256" key="1">
    <source>
        <dbReference type="SAM" id="MobiDB-lite"/>
    </source>
</evidence>
<dbReference type="Proteomes" id="UP000596661">
    <property type="component" value="Chromosome 1"/>
</dbReference>
<name>A0A803NL17_CANSA</name>
<reference evidence="3" key="2">
    <citation type="submission" date="2021-03" db="UniProtKB">
        <authorList>
            <consortium name="EnsemblPlants"/>
        </authorList>
    </citation>
    <scope>IDENTIFICATION</scope>
</reference>
<reference evidence="3" key="1">
    <citation type="submission" date="2018-11" db="EMBL/GenBank/DDBJ databases">
        <authorList>
            <person name="Grassa J C."/>
        </authorList>
    </citation>
    <scope>NUCLEOTIDE SEQUENCE [LARGE SCALE GENOMIC DNA]</scope>
</reference>
<accession>A0A803NL17</accession>
<protein>
    <submittedName>
        <fullName evidence="3">Uncharacterized protein</fullName>
    </submittedName>
</protein>
<feature type="chain" id="PRO_5030683632" evidence="2">
    <location>
        <begin position="26"/>
        <end position="79"/>
    </location>
</feature>
<keyword evidence="4" id="KW-1185">Reference proteome</keyword>